<evidence type="ECO:0000259" key="4">
    <source>
        <dbReference type="Pfam" id="PF00195"/>
    </source>
</evidence>
<dbReference type="InterPro" id="IPR001099">
    <property type="entry name" value="Chalcone/stilbene_synt_N"/>
</dbReference>
<comment type="similarity">
    <text evidence="1 3">Belongs to the thiolase-like superfamily. Chalcone/stilbene synthases family.</text>
</comment>
<organism evidence="6">
    <name type="scientific">Hypericum sampsonii</name>
    <dbReference type="NCBI Taxonomy" id="282553"/>
    <lineage>
        <taxon>Eukaryota</taxon>
        <taxon>Viridiplantae</taxon>
        <taxon>Streptophyta</taxon>
        <taxon>Embryophyta</taxon>
        <taxon>Tracheophyta</taxon>
        <taxon>Spermatophyta</taxon>
        <taxon>Magnoliopsida</taxon>
        <taxon>eudicotyledons</taxon>
        <taxon>Gunneridae</taxon>
        <taxon>Pentapetalae</taxon>
        <taxon>rosids</taxon>
        <taxon>fabids</taxon>
        <taxon>Malpighiales</taxon>
        <taxon>Hypericaceae</taxon>
        <taxon>Hypericeae</taxon>
        <taxon>Hypericum</taxon>
    </lineage>
</organism>
<evidence type="ECO:0000256" key="3">
    <source>
        <dbReference type="RuleBase" id="RU003633"/>
    </source>
</evidence>
<evidence type="ECO:0000256" key="1">
    <source>
        <dbReference type="ARBA" id="ARBA00005531"/>
    </source>
</evidence>
<keyword evidence="3 6" id="KW-0012">Acyltransferase</keyword>
<dbReference type="EMBL" id="JQ670939">
    <property type="protein sequence ID" value="AFU52908.1"/>
    <property type="molecule type" value="mRNA"/>
</dbReference>
<reference evidence="6" key="1">
    <citation type="submission" date="2012-02" db="EMBL/GenBank/DDBJ databases">
        <title>cDNA cloning, functional analysis, and differential expression of benzophenone synthase and chalcone synthase in Hypericum sampsonii Hance.</title>
        <authorList>
            <person name="Huang L."/>
            <person name="Liu B."/>
        </authorList>
    </citation>
    <scope>NUCLEOTIDE SEQUENCE</scope>
</reference>
<protein>
    <submittedName>
        <fullName evidence="6">Benzophenone synthase</fullName>
        <ecNumber evidence="6">2.3.1.151</ecNumber>
    </submittedName>
</protein>
<dbReference type="GO" id="GO:0047181">
    <property type="term" value="F:tetrahydroxybenzophenone synthase activity"/>
    <property type="evidence" value="ECO:0007669"/>
    <property type="project" value="UniProtKB-EC"/>
</dbReference>
<dbReference type="GO" id="GO:0030639">
    <property type="term" value="P:polyketide biosynthetic process"/>
    <property type="evidence" value="ECO:0007669"/>
    <property type="project" value="TreeGrafter"/>
</dbReference>
<accession>K4HQC0</accession>
<feature type="active site" description="Acyl-thioester intermediate" evidence="2">
    <location>
        <position position="167"/>
    </location>
</feature>
<feature type="domain" description="Chalcone/stilbene synthase N-terminal" evidence="4">
    <location>
        <begin position="17"/>
        <end position="231"/>
    </location>
</feature>
<sequence>MAPAMEYSTQNGQGEGKKRASVLAIGTTNPEHFILQEDYPDFYFRNTNSEHMTDLKEKFKRICVKSHIRKRHFYLTEEILKENQGIATYGAGSLDARQRILETEVPKLGQEAALKAIAEWGQPISKITHVVFATTSGFMMPGADYAITRLLGLNRTVRRVMLYNQGCFAGGTALRVAKDLAENNEGARVLVVCAENTAMTFHAPNESHLDVIVGQAMFSDGAAALIIGAGPDVAAGERAVFNILSASQTIVPGSDGAITAHFYEMGMSYFLKEDVIPLFRDNIAAVMEEAFSPLGVSDWNSLFYSIHPGGRGIIDGVAGNLGIKDENLVATRHVLGEYGNMGSACVMFILDELRKSSKLSGKPTTGDGKEFGCLIGLGPGLTVEAVVLQSVPILQ</sequence>
<dbReference type="CDD" id="cd00831">
    <property type="entry name" value="CHS_like"/>
    <property type="match status" value="1"/>
</dbReference>
<proteinExistence type="evidence at transcript level"/>
<evidence type="ECO:0000313" key="6">
    <source>
        <dbReference type="EMBL" id="AFU52908.1"/>
    </source>
</evidence>
<evidence type="ECO:0000259" key="5">
    <source>
        <dbReference type="Pfam" id="PF02797"/>
    </source>
</evidence>
<evidence type="ECO:0000256" key="2">
    <source>
        <dbReference type="PIRSR" id="PIRSR000451-1"/>
    </source>
</evidence>
<dbReference type="Pfam" id="PF00195">
    <property type="entry name" value="Chal_sti_synt_N"/>
    <property type="match status" value="1"/>
</dbReference>
<dbReference type="InterPro" id="IPR016039">
    <property type="entry name" value="Thiolase-like"/>
</dbReference>
<keyword evidence="3 6" id="KW-0808">Transferase</keyword>
<dbReference type="EC" id="2.3.1.151" evidence="6"/>
<dbReference type="Gene3D" id="3.40.47.10">
    <property type="match status" value="2"/>
</dbReference>
<dbReference type="Pfam" id="PF02797">
    <property type="entry name" value="Chal_sti_synt_C"/>
    <property type="match status" value="1"/>
</dbReference>
<dbReference type="FunFam" id="3.40.47.10:FF:000025">
    <property type="entry name" value="Chalcone synthase 2"/>
    <property type="match status" value="1"/>
</dbReference>
<dbReference type="PANTHER" id="PTHR11877:SF57">
    <property type="entry name" value="CHALCONE SYNTHASE"/>
    <property type="match status" value="1"/>
</dbReference>
<feature type="domain" description="Chalcone/stilbene synthase C-terminal" evidence="5">
    <location>
        <begin position="243"/>
        <end position="392"/>
    </location>
</feature>
<dbReference type="SUPFAM" id="SSF53901">
    <property type="entry name" value="Thiolase-like"/>
    <property type="match status" value="2"/>
</dbReference>
<dbReference type="InterPro" id="IPR011141">
    <property type="entry name" value="Polyketide_synthase_type-III"/>
</dbReference>
<dbReference type="PANTHER" id="PTHR11877">
    <property type="entry name" value="HYDROXYMETHYLGLUTARYL-COA SYNTHASE"/>
    <property type="match status" value="1"/>
</dbReference>
<name>K4HQC0_9ROSI</name>
<dbReference type="AlphaFoldDB" id="K4HQC0"/>
<dbReference type="InterPro" id="IPR012328">
    <property type="entry name" value="Chalcone/stilbene_synt_C"/>
</dbReference>
<dbReference type="FunFam" id="3.40.47.10:FF:000014">
    <property type="entry name" value="Chalcone synthase 1"/>
    <property type="match status" value="1"/>
</dbReference>
<dbReference type="PIRSF" id="PIRSF000451">
    <property type="entry name" value="PKS_III"/>
    <property type="match status" value="1"/>
</dbReference>